<dbReference type="GO" id="GO:0005789">
    <property type="term" value="C:endoplasmic reticulum membrane"/>
    <property type="evidence" value="ECO:0007669"/>
    <property type="project" value="UniProtKB-SubCell"/>
</dbReference>
<keyword evidence="5" id="KW-0221">Differentiation</keyword>
<evidence type="ECO:0000256" key="8">
    <source>
        <dbReference type="ARBA" id="ARBA00022857"/>
    </source>
</evidence>
<evidence type="ECO:0000256" key="9">
    <source>
        <dbReference type="ARBA" id="ARBA00022989"/>
    </source>
</evidence>
<keyword evidence="11" id="KW-0443">Lipid metabolism</keyword>
<dbReference type="GO" id="GO:0006694">
    <property type="term" value="P:steroid biosynthetic process"/>
    <property type="evidence" value="ECO:0007669"/>
    <property type="project" value="TreeGrafter"/>
</dbReference>
<keyword evidence="7" id="KW-0492">Microsome</keyword>
<dbReference type="EMBL" id="CATOUU010000747">
    <property type="protein sequence ID" value="CAI9945544.1"/>
    <property type="molecule type" value="Genomic_DNA"/>
</dbReference>
<dbReference type="EMBL" id="CAXDID020000066">
    <property type="protein sequence ID" value="CAL6012335.1"/>
    <property type="molecule type" value="Genomic_DNA"/>
</dbReference>
<reference evidence="16 17" key="2">
    <citation type="submission" date="2024-07" db="EMBL/GenBank/DDBJ databases">
        <authorList>
            <person name="Akdeniz Z."/>
        </authorList>
    </citation>
    <scope>NUCLEOTIDE SEQUENCE [LARGE SCALE GENOMIC DNA]</scope>
</reference>
<proteinExistence type="inferred from homology"/>
<feature type="transmembrane region" description="Helical" evidence="13">
    <location>
        <begin position="25"/>
        <end position="46"/>
    </location>
</feature>
<keyword evidence="4 13" id="KW-0812">Transmembrane</keyword>
<dbReference type="AlphaFoldDB" id="A0AA86Q4L1"/>
<dbReference type="Proteomes" id="UP001642409">
    <property type="component" value="Unassembled WGS sequence"/>
</dbReference>
<feature type="transmembrane region" description="Helical" evidence="13">
    <location>
        <begin position="66"/>
        <end position="86"/>
    </location>
</feature>
<dbReference type="GO" id="GO:0003865">
    <property type="term" value="F:3-oxo-5-alpha-steroid 4-dehydrogenase activity"/>
    <property type="evidence" value="ECO:0007669"/>
    <property type="project" value="TreeGrafter"/>
</dbReference>
<comment type="subcellular location">
    <subcellularLocation>
        <location evidence="1">Endoplasmic reticulum membrane</location>
        <topology evidence="1">Multi-pass membrane protein</topology>
    </subcellularLocation>
    <subcellularLocation>
        <location evidence="2">Microsome membrane</location>
    </subcellularLocation>
</comment>
<protein>
    <submittedName>
        <fullName evidence="15">3-oxo-5-alpha-steroid 4-dehydrogenase</fullName>
    </submittedName>
    <submittedName>
        <fullName evidence="16">3-oxo-5-alpha-steroid_4-dehydrogenase</fullName>
    </submittedName>
</protein>
<dbReference type="PANTHER" id="PTHR10556:SF57">
    <property type="entry name" value="3-OXO-5-ALPHA-STEROID 4-DEHYDROGENASE 1"/>
    <property type="match status" value="1"/>
</dbReference>
<evidence type="ECO:0000256" key="13">
    <source>
        <dbReference type="SAM" id="Phobius"/>
    </source>
</evidence>
<evidence type="ECO:0000256" key="10">
    <source>
        <dbReference type="ARBA" id="ARBA00023002"/>
    </source>
</evidence>
<evidence type="ECO:0000256" key="4">
    <source>
        <dbReference type="ARBA" id="ARBA00022692"/>
    </source>
</evidence>
<dbReference type="InterPro" id="IPR001104">
    <property type="entry name" value="3-oxo-5_a-steroid_4-DH_C"/>
</dbReference>
<evidence type="ECO:0000256" key="6">
    <source>
        <dbReference type="ARBA" id="ARBA00022824"/>
    </source>
</evidence>
<evidence type="ECO:0000256" key="3">
    <source>
        <dbReference type="ARBA" id="ARBA00007742"/>
    </source>
</evidence>
<keyword evidence="9 13" id="KW-1133">Transmembrane helix</keyword>
<feature type="transmembrane region" description="Helical" evidence="13">
    <location>
        <begin position="92"/>
        <end position="113"/>
    </location>
</feature>
<evidence type="ECO:0000256" key="1">
    <source>
        <dbReference type="ARBA" id="ARBA00004477"/>
    </source>
</evidence>
<dbReference type="InterPro" id="IPR039357">
    <property type="entry name" value="SRD5A/TECR"/>
</dbReference>
<dbReference type="GO" id="GO:0030154">
    <property type="term" value="P:cell differentiation"/>
    <property type="evidence" value="ECO:0007669"/>
    <property type="project" value="UniProtKB-KW"/>
</dbReference>
<organism evidence="15">
    <name type="scientific">Hexamita inflata</name>
    <dbReference type="NCBI Taxonomy" id="28002"/>
    <lineage>
        <taxon>Eukaryota</taxon>
        <taxon>Metamonada</taxon>
        <taxon>Diplomonadida</taxon>
        <taxon>Hexamitidae</taxon>
        <taxon>Hexamitinae</taxon>
        <taxon>Hexamita</taxon>
    </lineage>
</organism>
<evidence type="ECO:0000313" key="16">
    <source>
        <dbReference type="EMBL" id="CAL6012335.1"/>
    </source>
</evidence>
<feature type="transmembrane region" description="Helical" evidence="13">
    <location>
        <begin position="125"/>
        <end position="147"/>
    </location>
</feature>
<feature type="domain" description="3-oxo-5-alpha-steroid 4-dehydrogenase C-terminal" evidence="14">
    <location>
        <begin position="121"/>
        <end position="273"/>
    </location>
</feature>
<accession>A0AA86Q4L1</accession>
<dbReference type="Pfam" id="PF02544">
    <property type="entry name" value="Steroid_dh"/>
    <property type="match status" value="1"/>
</dbReference>
<keyword evidence="10" id="KW-0560">Oxidoreductase</keyword>
<sequence length="273" mass="32243">MVKFIVEWDETMWNTGKFVLTTEQMNIVCYSWIATALMVFVTMYFVTAPYGRHTSTKWGPSVNNKAAWFIKELNTFFVMLYYMVVGSKTFKSYVWILFAFWVIHYFYRTFIYVPMCRSTEKKMPFVIVLMSIFFNQVNAYINGFYLSEMADPADFGKEWLQSKLFLTGLAVFLTGAFINFKTDLTLIHLRKVGETGYKIPHGFLFELVVSPNFLGEIIEWFGFYLMARRNVAALCFAVWTFANLTPRAKNHSDWYKLNFKNFPKRKIIIPFIY</sequence>
<evidence type="ECO:0000256" key="7">
    <source>
        <dbReference type="ARBA" id="ARBA00022848"/>
    </source>
</evidence>
<keyword evidence="6" id="KW-0256">Endoplasmic reticulum</keyword>
<evidence type="ECO:0000313" key="17">
    <source>
        <dbReference type="Proteomes" id="UP001642409"/>
    </source>
</evidence>
<dbReference type="PANTHER" id="PTHR10556">
    <property type="entry name" value="3-OXO-5-ALPHA-STEROID 4-DEHYDROGENASE"/>
    <property type="match status" value="1"/>
</dbReference>
<comment type="similarity">
    <text evidence="3">Belongs to the steroid 5-alpha reductase family.</text>
</comment>
<comment type="caution">
    <text evidence="15">The sequence shown here is derived from an EMBL/GenBank/DDBJ whole genome shotgun (WGS) entry which is preliminary data.</text>
</comment>
<evidence type="ECO:0000259" key="14">
    <source>
        <dbReference type="Pfam" id="PF02544"/>
    </source>
</evidence>
<evidence type="ECO:0000313" key="15">
    <source>
        <dbReference type="EMBL" id="CAI9945544.1"/>
    </source>
</evidence>
<keyword evidence="17" id="KW-1185">Reference proteome</keyword>
<keyword evidence="8" id="KW-0521">NADP</keyword>
<name>A0AA86Q4L1_9EUKA</name>
<feature type="transmembrane region" description="Helical" evidence="13">
    <location>
        <begin position="159"/>
        <end position="180"/>
    </location>
</feature>
<evidence type="ECO:0000256" key="5">
    <source>
        <dbReference type="ARBA" id="ARBA00022782"/>
    </source>
</evidence>
<gene>
    <name evidence="16" type="ORF">HINF_LOCUS23253</name>
    <name evidence="15" type="ORF">HINF_LOCUS33189</name>
</gene>
<reference evidence="15" key="1">
    <citation type="submission" date="2023-06" db="EMBL/GenBank/DDBJ databases">
        <authorList>
            <person name="Kurt Z."/>
        </authorList>
    </citation>
    <scope>NUCLEOTIDE SEQUENCE</scope>
</reference>
<dbReference type="PROSITE" id="PS50244">
    <property type="entry name" value="S5A_REDUCTASE"/>
    <property type="match status" value="1"/>
</dbReference>
<evidence type="ECO:0000256" key="12">
    <source>
        <dbReference type="ARBA" id="ARBA00023136"/>
    </source>
</evidence>
<evidence type="ECO:0000256" key="2">
    <source>
        <dbReference type="ARBA" id="ARBA00004524"/>
    </source>
</evidence>
<keyword evidence="12 13" id="KW-0472">Membrane</keyword>
<evidence type="ECO:0000256" key="11">
    <source>
        <dbReference type="ARBA" id="ARBA00023098"/>
    </source>
</evidence>